<evidence type="ECO:0000313" key="1">
    <source>
        <dbReference type="EMBL" id="PVH48484.1"/>
    </source>
</evidence>
<name>A0A2T8JEY4_9POAL</name>
<gene>
    <name evidence="1" type="ORF">PAHAL_4G339400</name>
</gene>
<dbReference type="Gramene" id="PVH48484">
    <property type="protein sequence ID" value="PVH48484"/>
    <property type="gene ID" value="PAHAL_4G339400"/>
</dbReference>
<accession>A0A2T8JEY4</accession>
<sequence>MNGSRRLPLLLSANARSRWLPHLLHLDNGSRRRPHLFHVENHLAGGLNRLLSIRKYPTAGSLVSIDSARPCLFHVKNHLAGGLNRLLSVREYPTAGSLISIDGANDGGHLLGYLVSLEQVGYERSDPPLAIDSVPTPP</sequence>
<dbReference type="EMBL" id="CM008049">
    <property type="protein sequence ID" value="PVH48484.1"/>
    <property type="molecule type" value="Genomic_DNA"/>
</dbReference>
<proteinExistence type="predicted"/>
<dbReference type="AlphaFoldDB" id="A0A2T8JEY4"/>
<reference evidence="1" key="1">
    <citation type="submission" date="2018-04" db="EMBL/GenBank/DDBJ databases">
        <title>WGS assembly of Panicum hallii.</title>
        <authorList>
            <person name="Lovell J."/>
            <person name="Jenkins J."/>
            <person name="Lowry D."/>
            <person name="Mamidi S."/>
            <person name="Sreedasyam A."/>
            <person name="Weng X."/>
            <person name="Barry K."/>
            <person name="Bonette J."/>
            <person name="Campitelli B."/>
            <person name="Daum C."/>
            <person name="Gordon S."/>
            <person name="Gould B."/>
            <person name="Lipzen A."/>
            <person name="Macqueen A."/>
            <person name="Palacio-Mejia J."/>
            <person name="Plott C."/>
            <person name="Shakirov E."/>
            <person name="Shu S."/>
            <person name="Yoshinaga Y."/>
            <person name="Zane M."/>
            <person name="Rokhsar D."/>
            <person name="Grimwood J."/>
            <person name="Schmutz J."/>
            <person name="Juenger T."/>
        </authorList>
    </citation>
    <scope>NUCLEOTIDE SEQUENCE [LARGE SCALE GENOMIC DNA]</scope>
    <source>
        <strain evidence="1">FIL2</strain>
    </source>
</reference>
<organism evidence="1">
    <name type="scientific">Panicum hallii</name>
    <dbReference type="NCBI Taxonomy" id="206008"/>
    <lineage>
        <taxon>Eukaryota</taxon>
        <taxon>Viridiplantae</taxon>
        <taxon>Streptophyta</taxon>
        <taxon>Embryophyta</taxon>
        <taxon>Tracheophyta</taxon>
        <taxon>Spermatophyta</taxon>
        <taxon>Magnoliopsida</taxon>
        <taxon>Liliopsida</taxon>
        <taxon>Poales</taxon>
        <taxon>Poaceae</taxon>
        <taxon>PACMAD clade</taxon>
        <taxon>Panicoideae</taxon>
        <taxon>Panicodae</taxon>
        <taxon>Paniceae</taxon>
        <taxon>Panicinae</taxon>
        <taxon>Panicum</taxon>
        <taxon>Panicum sect. Panicum</taxon>
    </lineage>
</organism>
<protein>
    <submittedName>
        <fullName evidence="1">Uncharacterized protein</fullName>
    </submittedName>
</protein>
<dbReference type="Proteomes" id="UP000243499">
    <property type="component" value="Chromosome 4"/>
</dbReference>